<keyword evidence="2" id="KW-0472">Membrane</keyword>
<evidence type="ECO:0000259" key="3">
    <source>
        <dbReference type="PROSITE" id="PS50206"/>
    </source>
</evidence>
<proteinExistence type="inferred from homology"/>
<dbReference type="Gene3D" id="3.40.50.720">
    <property type="entry name" value="NAD(P)-binding Rossmann-like Domain"/>
    <property type="match status" value="1"/>
</dbReference>
<geneLocation type="chloroplast" evidence="4"/>
<dbReference type="PROSITE" id="PS50206">
    <property type="entry name" value="RHODANESE_3"/>
    <property type="match status" value="1"/>
</dbReference>
<evidence type="ECO:0000313" key="4">
    <source>
        <dbReference type="EMBL" id="ARW67959.1"/>
    </source>
</evidence>
<keyword evidence="4" id="KW-0150">Chloroplast</keyword>
<dbReference type="Pfam" id="PF00899">
    <property type="entry name" value="ThiF"/>
    <property type="match status" value="1"/>
</dbReference>
<evidence type="ECO:0000256" key="1">
    <source>
        <dbReference type="ARBA" id="ARBA00009919"/>
    </source>
</evidence>
<organism evidence="4">
    <name type="scientific">Kuetzingia canaliculata</name>
    <name type="common">Red alga</name>
    <name type="synonym">Rytiphlaea canaliculata</name>
    <dbReference type="NCBI Taxonomy" id="228262"/>
    <lineage>
        <taxon>Eukaryota</taxon>
        <taxon>Rhodophyta</taxon>
        <taxon>Florideophyceae</taxon>
        <taxon>Rhodymeniophycidae</taxon>
        <taxon>Ceramiales</taxon>
        <taxon>Rhodomelaceae</taxon>
        <taxon>Amansieae</taxon>
        <taxon>Kuetzingia</taxon>
    </lineage>
</organism>
<feature type="transmembrane region" description="Helical" evidence="2">
    <location>
        <begin position="41"/>
        <end position="67"/>
    </location>
</feature>
<dbReference type="RefSeq" id="YP_009398773.1">
    <property type="nucleotide sequence ID" value="NC_035293.1"/>
</dbReference>
<feature type="domain" description="Rhodanese" evidence="3">
    <location>
        <begin position="281"/>
        <end position="360"/>
    </location>
</feature>
<dbReference type="Gene3D" id="3.40.250.10">
    <property type="entry name" value="Rhodanese-like domain"/>
    <property type="match status" value="1"/>
</dbReference>
<dbReference type="InterPro" id="IPR001763">
    <property type="entry name" value="Rhodanese-like_dom"/>
</dbReference>
<sequence length="361" mass="42020">MLNPNHNLIKLSNLEYSRYCKQLILENIGPEGQKRLKKSKILVIGAGGLGCPIMIYLAASGIGYIGIVDQDSVELNNLNRQILYYTKEINKSKNTSAQKHLKKINNHCKIISHEYYLNRKNGFELISYYDIIIDTTDNFKTRYIIDEICQKLNKIHVYGAIESFESQIGIFNYKNGIRYENLYPIKSNIKYQNCNDNGIMGITAGYTGLIQATETIKIILGIGKISNNSIYICNLLDINIKEKKIYIKNKAMQININKQKKNEIKDTKIISQNTFKNLNKLMDQIIIIDIRKKNEFEKQHIKKSLNIPLIRFKINKTLKFIYKFSKERTIIIYCDTLTRSIVAANHLRQYNINYYIYKLSK</sequence>
<keyword evidence="4" id="KW-0934">Plastid</keyword>
<dbReference type="FunFam" id="3.40.50.720:FF:000080">
    <property type="entry name" value="Thiazole biosynthesis adenylyltransferase ThiF"/>
    <property type="match status" value="1"/>
</dbReference>
<accession>A0A1Z1MQ24</accession>
<dbReference type="EMBL" id="MF101449">
    <property type="protein sequence ID" value="ARW67959.1"/>
    <property type="molecule type" value="Genomic_DNA"/>
</dbReference>
<dbReference type="CDD" id="cd00757">
    <property type="entry name" value="ThiF_MoeB_HesA_family"/>
    <property type="match status" value="1"/>
</dbReference>
<dbReference type="GO" id="GO:0008641">
    <property type="term" value="F:ubiquitin-like modifier activating enzyme activity"/>
    <property type="evidence" value="ECO:0007669"/>
    <property type="project" value="InterPro"/>
</dbReference>
<dbReference type="GO" id="GO:0016779">
    <property type="term" value="F:nucleotidyltransferase activity"/>
    <property type="evidence" value="ECO:0007669"/>
    <property type="project" value="TreeGrafter"/>
</dbReference>
<gene>
    <name evidence="4" type="primary">moeB</name>
</gene>
<dbReference type="AlphaFoldDB" id="A0A1Z1MQ24"/>
<dbReference type="InterPro" id="IPR000594">
    <property type="entry name" value="ThiF_NAD_FAD-bd"/>
</dbReference>
<dbReference type="GeneID" id="33361354"/>
<dbReference type="Pfam" id="PF00581">
    <property type="entry name" value="Rhodanese"/>
    <property type="match status" value="1"/>
</dbReference>
<evidence type="ECO:0000256" key="2">
    <source>
        <dbReference type="SAM" id="Phobius"/>
    </source>
</evidence>
<keyword evidence="2" id="KW-0812">Transmembrane</keyword>
<dbReference type="GO" id="GO:0008146">
    <property type="term" value="F:sulfotransferase activity"/>
    <property type="evidence" value="ECO:0007669"/>
    <property type="project" value="TreeGrafter"/>
</dbReference>
<dbReference type="GO" id="GO:0005829">
    <property type="term" value="C:cytosol"/>
    <property type="evidence" value="ECO:0007669"/>
    <property type="project" value="TreeGrafter"/>
</dbReference>
<keyword evidence="2" id="KW-1133">Transmembrane helix</keyword>
<dbReference type="InterPro" id="IPR036873">
    <property type="entry name" value="Rhodanese-like_dom_sf"/>
</dbReference>
<dbReference type="PANTHER" id="PTHR10953:SF102">
    <property type="entry name" value="ADENYLYLTRANSFERASE AND SULFURTRANSFERASE MOCS3"/>
    <property type="match status" value="1"/>
</dbReference>
<dbReference type="SUPFAM" id="SSF69572">
    <property type="entry name" value="Activating enzymes of the ubiquitin-like proteins"/>
    <property type="match status" value="1"/>
</dbReference>
<dbReference type="CDD" id="cd00158">
    <property type="entry name" value="RHOD"/>
    <property type="match status" value="1"/>
</dbReference>
<dbReference type="PANTHER" id="PTHR10953">
    <property type="entry name" value="UBIQUITIN-ACTIVATING ENZYME E1"/>
    <property type="match status" value="1"/>
</dbReference>
<comment type="similarity">
    <text evidence="1">Belongs to the HesA/MoeB/ThiF family.</text>
</comment>
<reference evidence="4" key="1">
    <citation type="journal article" date="2017" name="J. Phycol.">
        <title>Analysis of chloroplast genomes and a supermatrix inform reclassification of the Rhodomelaceae (Rhodophyta).</title>
        <authorList>
            <person name="Diaz-Tapia P."/>
            <person name="Maggs C.A."/>
            <person name="West J.A."/>
            <person name="Verbruggen H."/>
        </authorList>
    </citation>
    <scope>NUCLEOTIDE SEQUENCE</scope>
    <source>
        <strain evidence="4">PD1540</strain>
    </source>
</reference>
<protein>
    <submittedName>
        <fullName evidence="4">Molybdopterin biosynthesis protein</fullName>
    </submittedName>
</protein>
<dbReference type="InterPro" id="IPR045886">
    <property type="entry name" value="ThiF/MoeB/HesA"/>
</dbReference>
<name>A0A1Z1MQ24_KUECA</name>
<dbReference type="InterPro" id="IPR035985">
    <property type="entry name" value="Ubiquitin-activating_enz"/>
</dbReference>
<dbReference type="GO" id="GO:0004792">
    <property type="term" value="F:thiosulfate-cyanide sulfurtransferase activity"/>
    <property type="evidence" value="ECO:0007669"/>
    <property type="project" value="TreeGrafter"/>
</dbReference>